<proteinExistence type="predicted"/>
<accession>A0AAW1D0P1</accession>
<evidence type="ECO:0000313" key="2">
    <source>
        <dbReference type="EMBL" id="KAK9503825.1"/>
    </source>
</evidence>
<gene>
    <name evidence="2" type="ORF">O3M35_010300</name>
</gene>
<keyword evidence="1" id="KW-1133">Transmembrane helix</keyword>
<dbReference type="AlphaFoldDB" id="A0AAW1D0P1"/>
<dbReference type="EMBL" id="JAPXFL010000007">
    <property type="protein sequence ID" value="KAK9503825.1"/>
    <property type="molecule type" value="Genomic_DNA"/>
</dbReference>
<organism evidence="2 3">
    <name type="scientific">Rhynocoris fuscipes</name>
    <dbReference type="NCBI Taxonomy" id="488301"/>
    <lineage>
        <taxon>Eukaryota</taxon>
        <taxon>Metazoa</taxon>
        <taxon>Ecdysozoa</taxon>
        <taxon>Arthropoda</taxon>
        <taxon>Hexapoda</taxon>
        <taxon>Insecta</taxon>
        <taxon>Pterygota</taxon>
        <taxon>Neoptera</taxon>
        <taxon>Paraneoptera</taxon>
        <taxon>Hemiptera</taxon>
        <taxon>Heteroptera</taxon>
        <taxon>Panheteroptera</taxon>
        <taxon>Cimicomorpha</taxon>
        <taxon>Reduviidae</taxon>
        <taxon>Harpactorinae</taxon>
        <taxon>Harpactorini</taxon>
        <taxon>Rhynocoris</taxon>
    </lineage>
</organism>
<keyword evidence="3" id="KW-1185">Reference proteome</keyword>
<keyword evidence="1" id="KW-0812">Transmembrane</keyword>
<reference evidence="2 3" key="1">
    <citation type="submission" date="2022-12" db="EMBL/GenBank/DDBJ databases">
        <title>Chromosome-level genome assembly of true bugs.</title>
        <authorList>
            <person name="Ma L."/>
            <person name="Li H."/>
        </authorList>
    </citation>
    <scope>NUCLEOTIDE SEQUENCE [LARGE SCALE GENOMIC DNA]</scope>
    <source>
        <strain evidence="2">Lab_2022b</strain>
    </source>
</reference>
<name>A0AAW1D0P1_9HEMI</name>
<keyword evidence="1" id="KW-0472">Membrane</keyword>
<protein>
    <submittedName>
        <fullName evidence="2">Uncharacterized protein</fullName>
    </submittedName>
</protein>
<feature type="transmembrane region" description="Helical" evidence="1">
    <location>
        <begin position="12"/>
        <end position="31"/>
    </location>
</feature>
<sequence length="138" mass="15898">MGNLLEYLRLSTYLRLIVTISPAILTLSFVYSSTKMSRHSRNINLLDKINNIDEDCSKDDQEVYDIDDDTAENYCDLFDSDTDEENILNMRRGQKRKRFIASSESENEEEIETAMDGTVWQKINDGSKSGRKSISKLL</sequence>
<evidence type="ECO:0000256" key="1">
    <source>
        <dbReference type="SAM" id="Phobius"/>
    </source>
</evidence>
<dbReference type="Proteomes" id="UP001461498">
    <property type="component" value="Unassembled WGS sequence"/>
</dbReference>
<comment type="caution">
    <text evidence="2">The sequence shown here is derived from an EMBL/GenBank/DDBJ whole genome shotgun (WGS) entry which is preliminary data.</text>
</comment>
<evidence type="ECO:0000313" key="3">
    <source>
        <dbReference type="Proteomes" id="UP001461498"/>
    </source>
</evidence>